<evidence type="ECO:0000313" key="3">
    <source>
        <dbReference type="Proteomes" id="UP000594402"/>
    </source>
</evidence>
<accession>A0A7S5KQ66</accession>
<dbReference type="Pfam" id="PF06693">
    <property type="entry name" value="DUF1190"/>
    <property type="match status" value="1"/>
</dbReference>
<gene>
    <name evidence="2" type="ORF">DSS3VP1_00001</name>
</gene>
<protein>
    <submittedName>
        <fullName evidence="2">Uncharacterized protein</fullName>
    </submittedName>
</protein>
<dbReference type="Proteomes" id="UP000594402">
    <property type="component" value="Segment"/>
</dbReference>
<dbReference type="InterPro" id="IPR009576">
    <property type="entry name" value="Biofilm_formation_YgiB"/>
</dbReference>
<dbReference type="EMBL" id="MN602266">
    <property type="protein sequence ID" value="QGH74570.1"/>
    <property type="molecule type" value="Genomic_DNA"/>
</dbReference>
<evidence type="ECO:0000313" key="2">
    <source>
        <dbReference type="EMBL" id="QGH74570.1"/>
    </source>
</evidence>
<proteinExistence type="predicted"/>
<feature type="compositionally biased region" description="Polar residues" evidence="1">
    <location>
        <begin position="45"/>
        <end position="66"/>
    </location>
</feature>
<keyword evidence="3" id="KW-1185">Reference proteome</keyword>
<sequence>MLNDNGHRTYGYSKAQPMYYSKSDKKMYTASGSYGAKTFGRSSVSRSAISPAKSTPKITTPTSIKSTGGFGRSATASRGGSFGG</sequence>
<organism evidence="2 3">
    <name type="scientific">Bacteriophage DSS3_VP1</name>
    <dbReference type="NCBI Taxonomy" id="2664196"/>
    <lineage>
        <taxon>Viruses</taxon>
        <taxon>Duplodnaviria</taxon>
        <taxon>Heunggongvirae</taxon>
        <taxon>Uroviricota</taxon>
        <taxon>Caudoviricetes</taxon>
        <taxon>Naomviridae</taxon>
        <taxon>Noahvirus</taxon>
        <taxon>Noahvirus arc</taxon>
    </lineage>
</organism>
<evidence type="ECO:0000256" key="1">
    <source>
        <dbReference type="SAM" id="MobiDB-lite"/>
    </source>
</evidence>
<reference evidence="2 3" key="1">
    <citation type="submission" date="2019-10" db="EMBL/GenBank/DDBJ databases">
        <title>Isolation and characterisation of a new family of globally distributed lytic roseophage, the Naomivirus.</title>
        <authorList>
            <person name="Rihtman B."/>
            <person name="Puxty R.J."/>
            <person name="Hapeshi A."/>
            <person name="Zhan Y."/>
            <person name="Michinevski S."/>
            <person name="Waterfield N.R."/>
            <person name="Chen F."/>
            <person name="Millard A.D."/>
            <person name="Scanlan D.J."/>
            <person name="Chen Y."/>
        </authorList>
    </citation>
    <scope>NUCLEOTIDE SEQUENCE [LARGE SCALE GENOMIC DNA]</scope>
</reference>
<feature type="region of interest" description="Disordered" evidence="1">
    <location>
        <begin position="45"/>
        <end position="84"/>
    </location>
</feature>
<name>A0A7S5KQ66_9CAUD</name>